<gene>
    <name evidence="3" type="primary">MFT1</name>
    <name evidence="3" type="ORF">FIM1_3263</name>
</gene>
<keyword evidence="4" id="KW-1185">Reference proteome</keyword>
<keyword evidence="1" id="KW-0175">Coiled coil</keyword>
<sequence>MSLQEEAVEKRLSLYHFSKVFPNYLSQLQQIQSLVQRLLDHNLNENDQLSIEEVKNLRVSLEDKYLEAKNFVETERLSYNALDVSLERTVDNTKNGMESQLSVLRDLREELAERNDRLHQLHLDIADFNEESVHLNTHSTTLKCTKSEWINNVLEDEASFDKLLEYRVFKPVGNGLYSVTEELFDGEIELKRMNQLMKKDIDRLKMDLDDYKQKWLDNYDTMSKIGSIIKGKLNERSNGSEENEDDYEEEEEAIERIKKNDVYESEDDGEERSSFNTDEEEDEEEDEDEYGIEQDEEDIDIADSGADADADVKVEIGENAVDSNDSTGLNEGENNNDGDADQEMNDA</sequence>
<feature type="region of interest" description="Disordered" evidence="2">
    <location>
        <begin position="235"/>
        <end position="347"/>
    </location>
</feature>
<feature type="compositionally biased region" description="Acidic residues" evidence="2">
    <location>
        <begin position="241"/>
        <end position="253"/>
    </location>
</feature>
<dbReference type="EMBL" id="CP015058">
    <property type="protein sequence ID" value="QGN16549.1"/>
    <property type="molecule type" value="Genomic_DNA"/>
</dbReference>
<evidence type="ECO:0000256" key="2">
    <source>
        <dbReference type="SAM" id="MobiDB-lite"/>
    </source>
</evidence>
<accession>A0ABX6EW10</accession>
<evidence type="ECO:0000313" key="3">
    <source>
        <dbReference type="EMBL" id="QGN16549.1"/>
    </source>
</evidence>
<feature type="compositionally biased region" description="Acidic residues" evidence="2">
    <location>
        <begin position="277"/>
        <end position="309"/>
    </location>
</feature>
<reference evidence="3 4" key="2">
    <citation type="submission" date="2019-11" db="EMBL/GenBank/DDBJ databases">
        <authorList>
            <person name="Lu H."/>
        </authorList>
    </citation>
    <scope>NUCLEOTIDE SEQUENCE [LARGE SCALE GENOMIC DNA]</scope>
    <source>
        <strain evidence="3 4">FIM1</strain>
    </source>
</reference>
<organism evidence="3 4">
    <name type="scientific">Kluyveromyces marxianus</name>
    <name type="common">Yeast</name>
    <name type="synonym">Candida kefyr</name>
    <dbReference type="NCBI Taxonomy" id="4911"/>
    <lineage>
        <taxon>Eukaryota</taxon>
        <taxon>Fungi</taxon>
        <taxon>Dikarya</taxon>
        <taxon>Ascomycota</taxon>
        <taxon>Saccharomycotina</taxon>
        <taxon>Saccharomycetes</taxon>
        <taxon>Saccharomycetales</taxon>
        <taxon>Saccharomycetaceae</taxon>
        <taxon>Kluyveromyces</taxon>
    </lineage>
</organism>
<proteinExistence type="predicted"/>
<dbReference type="Proteomes" id="UP000422736">
    <property type="component" value="Chromosome 5"/>
</dbReference>
<protein>
    <submittedName>
        <fullName evidence="3">THO complex subunit MFT1</fullName>
    </submittedName>
</protein>
<evidence type="ECO:0000313" key="4">
    <source>
        <dbReference type="Proteomes" id="UP000422736"/>
    </source>
</evidence>
<feature type="coiled-coil region" evidence="1">
    <location>
        <begin position="94"/>
        <end position="124"/>
    </location>
</feature>
<evidence type="ECO:0000256" key="1">
    <source>
        <dbReference type="SAM" id="Coils"/>
    </source>
</evidence>
<reference evidence="3 4" key="1">
    <citation type="submission" date="2016-03" db="EMBL/GenBank/DDBJ databases">
        <title>How can Kluyveromyces marxianus grow so fast - potential evolutionary course in Saccharomyces Complex revealed by comparative genomics.</title>
        <authorList>
            <person name="Mo W."/>
            <person name="Lu W."/>
            <person name="Yang X."/>
            <person name="Qi J."/>
            <person name="Lv H."/>
        </authorList>
    </citation>
    <scope>NUCLEOTIDE SEQUENCE [LARGE SCALE GENOMIC DNA]</scope>
    <source>
        <strain evidence="3 4">FIM1</strain>
    </source>
</reference>
<feature type="compositionally biased region" description="Acidic residues" evidence="2">
    <location>
        <begin position="334"/>
        <end position="347"/>
    </location>
</feature>
<name>A0ABX6EW10_KLUMA</name>